<feature type="compositionally biased region" description="Low complexity" evidence="1">
    <location>
        <begin position="77"/>
        <end position="92"/>
    </location>
</feature>
<reference evidence="3" key="2">
    <citation type="submission" date="2009-10" db="EMBL/GenBank/DDBJ databases">
        <title>The genome sequence of Streptomyces pristinaespiralis strain ATCC 25486.</title>
        <authorList>
            <consortium name="The Broad Institute Genome Sequencing Platform"/>
            <consortium name="Broad Institute Microbial Sequencing Center"/>
            <person name="Fischbach M."/>
            <person name="Godfrey P."/>
            <person name="Ward D."/>
            <person name="Young S."/>
            <person name="Zeng Q."/>
            <person name="Koehrsen M."/>
            <person name="Alvarado L."/>
            <person name="Berlin A.M."/>
            <person name="Bochicchio J."/>
            <person name="Borenstein D."/>
            <person name="Chapman S.B."/>
            <person name="Chen Z."/>
            <person name="Engels R."/>
            <person name="Freedman E."/>
            <person name="Gellesch M."/>
            <person name="Goldberg J."/>
            <person name="Griggs A."/>
            <person name="Gujja S."/>
            <person name="Heilman E.R."/>
            <person name="Heiman D.I."/>
            <person name="Hepburn T.A."/>
            <person name="Howarth C."/>
            <person name="Jen D."/>
            <person name="Larson L."/>
            <person name="Lewis B."/>
            <person name="Mehta T."/>
            <person name="Park D."/>
            <person name="Pearson M."/>
            <person name="Richards J."/>
            <person name="Roberts A."/>
            <person name="Saif S."/>
            <person name="Shea T.D."/>
            <person name="Shenoy N."/>
            <person name="Sisk P."/>
            <person name="Stolte C."/>
            <person name="Sykes S.N."/>
            <person name="Thomson T."/>
            <person name="Walk T."/>
            <person name="White J."/>
            <person name="Yandava C."/>
            <person name="Straight P."/>
            <person name="Clardy J."/>
            <person name="Hung D."/>
            <person name="Kolter R."/>
            <person name="Mekalanos J."/>
            <person name="Walker S."/>
            <person name="Walsh C.T."/>
            <person name="Wieland-Brown L.C."/>
            <person name="Haas B."/>
            <person name="Nusbaum C."/>
            <person name="Birren B."/>
        </authorList>
    </citation>
    <scope>NUCLEOTIDE SEQUENCE [LARGE SCALE GENOMIC DNA]</scope>
    <source>
        <strain evidence="3">ATCC 25486 / DSM 40338 / CBS 914.69 / JCM 4507 / NBRC 13074 / NRRL 2958 / 5647</strain>
    </source>
</reference>
<organism evidence="2 3">
    <name type="scientific">Streptomyces pristinaespiralis (strain ATCC 25486 / DSM 40338 / CBS 914.69 / JCM 4507 / KCC S-0507 / NBRC 13074 / NRRL 2958 / 5647)</name>
    <dbReference type="NCBI Taxonomy" id="457429"/>
    <lineage>
        <taxon>Bacteria</taxon>
        <taxon>Bacillati</taxon>
        <taxon>Actinomycetota</taxon>
        <taxon>Actinomycetes</taxon>
        <taxon>Kitasatosporales</taxon>
        <taxon>Streptomycetaceae</taxon>
        <taxon>Streptomyces</taxon>
    </lineage>
</organism>
<evidence type="ECO:0000313" key="3">
    <source>
        <dbReference type="Proteomes" id="UP000002805"/>
    </source>
</evidence>
<dbReference type="HOGENOM" id="CLU_2157008_0_0_11"/>
<dbReference type="EMBL" id="CM000950">
    <property type="protein sequence ID" value="EDY64401.1"/>
    <property type="molecule type" value="Genomic_DNA"/>
</dbReference>
<name>B5HC39_STRE2</name>
<reference evidence="3" key="1">
    <citation type="submission" date="2008-02" db="EMBL/GenBank/DDBJ databases">
        <authorList>
            <consortium name="The Broad Institute Genome Sequencing Platform"/>
            <person name="Fischbach M."/>
            <person name="Ward D."/>
            <person name="Young S."/>
            <person name="Jaffe D."/>
            <person name="Gnerre S."/>
            <person name="Berlin A."/>
            <person name="Heiman D."/>
            <person name="Hepburn T."/>
            <person name="Sykes S."/>
            <person name="Alvarado L."/>
            <person name="Kodira C.D."/>
            <person name="Straight P."/>
            <person name="Clardy J."/>
            <person name="Hung D."/>
            <person name="Kolter R."/>
            <person name="Mekalanos J."/>
            <person name="Walker S."/>
            <person name="Walsh C.T."/>
            <person name="Lander E."/>
            <person name="Galagan J."/>
            <person name="Nusbaum C."/>
            <person name="Birren B."/>
        </authorList>
    </citation>
    <scope>NUCLEOTIDE SEQUENCE [LARGE SCALE GENOMIC DNA]</scope>
    <source>
        <strain evidence="3">ATCC 25486 / DSM 40338 / CBS 914.69 / JCM 4507 / NBRC 13074 / NRRL 2958 / 5647</strain>
    </source>
</reference>
<evidence type="ECO:0000313" key="2">
    <source>
        <dbReference type="EMBL" id="EDY64401.1"/>
    </source>
</evidence>
<proteinExistence type="predicted"/>
<evidence type="ECO:0000256" key="1">
    <source>
        <dbReference type="SAM" id="MobiDB-lite"/>
    </source>
</evidence>
<gene>
    <name evidence="2" type="ORF">SSDG_03018</name>
</gene>
<protein>
    <submittedName>
        <fullName evidence="2">Uncharacterized protein</fullName>
    </submittedName>
</protein>
<feature type="region of interest" description="Disordered" evidence="1">
    <location>
        <begin position="51"/>
        <end position="98"/>
    </location>
</feature>
<dbReference type="Proteomes" id="UP000002805">
    <property type="component" value="Chromosome"/>
</dbReference>
<sequence>MPKVPSSCGRGGGAGAEDFAGLLVPDGDTAAAGLPEGVAEGLTLALGDGVVRRPGRWRPSPACRPASELETEGSGDASRGPGSPAWAGGAASRRSEATVMAHRVRSAGVTG</sequence>
<dbReference type="AlphaFoldDB" id="B5HC39"/>
<accession>B5HC39</accession>
<keyword evidence="3" id="KW-1185">Reference proteome</keyword>